<dbReference type="PANTHER" id="PTHR46268">
    <property type="entry name" value="STRESS RESPONSE PROTEIN NHAX"/>
    <property type="match status" value="1"/>
</dbReference>
<dbReference type="CDD" id="cd00293">
    <property type="entry name" value="USP-like"/>
    <property type="match status" value="1"/>
</dbReference>
<feature type="domain" description="UspA" evidence="3">
    <location>
        <begin position="1"/>
        <end position="153"/>
    </location>
</feature>
<protein>
    <submittedName>
        <fullName evidence="4">Universal stress protein</fullName>
    </submittedName>
</protein>
<feature type="region of interest" description="Disordered" evidence="2">
    <location>
        <begin position="91"/>
        <end position="114"/>
    </location>
</feature>
<dbReference type="InterPro" id="IPR006016">
    <property type="entry name" value="UspA"/>
</dbReference>
<dbReference type="GeneID" id="55595239"/>
<dbReference type="KEGG" id="hsai:HPS36_09515"/>
<dbReference type="AlphaFoldDB" id="A0A7D3YEA1"/>
<keyword evidence="5" id="KW-1185">Reference proteome</keyword>
<dbReference type="Proteomes" id="UP000505020">
    <property type="component" value="Chromosome"/>
</dbReference>
<dbReference type="Gene3D" id="3.40.50.620">
    <property type="entry name" value="HUPs"/>
    <property type="match status" value="1"/>
</dbReference>
<evidence type="ECO:0000313" key="4">
    <source>
        <dbReference type="EMBL" id="QKG93088.1"/>
    </source>
</evidence>
<evidence type="ECO:0000313" key="5">
    <source>
        <dbReference type="Proteomes" id="UP000505020"/>
    </source>
</evidence>
<evidence type="ECO:0000256" key="2">
    <source>
        <dbReference type="SAM" id="MobiDB-lite"/>
    </source>
</evidence>
<dbReference type="Pfam" id="PF00582">
    <property type="entry name" value="Usp"/>
    <property type="match status" value="1"/>
</dbReference>
<dbReference type="EMBL" id="CP053941">
    <property type="protein sequence ID" value="QKG93088.1"/>
    <property type="molecule type" value="Genomic_DNA"/>
</dbReference>
<organism evidence="4 5">
    <name type="scientific">Halorubrum salinarum</name>
    <dbReference type="NCBI Taxonomy" id="2739057"/>
    <lineage>
        <taxon>Archaea</taxon>
        <taxon>Methanobacteriati</taxon>
        <taxon>Methanobacteriota</taxon>
        <taxon>Stenosarchaea group</taxon>
        <taxon>Halobacteria</taxon>
        <taxon>Halobacteriales</taxon>
        <taxon>Haloferacaceae</taxon>
        <taxon>Halorubrum</taxon>
    </lineage>
</organism>
<dbReference type="InterPro" id="IPR006015">
    <property type="entry name" value="Universal_stress_UspA"/>
</dbReference>
<accession>A0A7D3YEA1</accession>
<dbReference type="RefSeq" id="WP_121562837.1">
    <property type="nucleotide sequence ID" value="NZ_CP053941.1"/>
</dbReference>
<proteinExistence type="inferred from homology"/>
<reference evidence="4 5" key="1">
    <citation type="submission" date="2020-05" db="EMBL/GenBank/DDBJ databases">
        <title>Halorubrum RHB-C sp.nov., an extremely halophilic archaeon isolated from solar salt farm.</title>
        <authorList>
            <person name="Ho H."/>
            <person name="Danganan R.E."/>
            <person name="Dedeles G.R."/>
            <person name="Kim S.-G."/>
        </authorList>
    </citation>
    <scope>NUCLEOTIDE SEQUENCE [LARGE SCALE GENOMIC DNA]</scope>
    <source>
        <strain evidence="4 5">RHB-C</strain>
    </source>
</reference>
<dbReference type="InterPro" id="IPR014729">
    <property type="entry name" value="Rossmann-like_a/b/a_fold"/>
</dbReference>
<dbReference type="PRINTS" id="PR01438">
    <property type="entry name" value="UNVRSLSTRESS"/>
</dbReference>
<gene>
    <name evidence="4" type="ORF">HPS36_09515</name>
</gene>
<evidence type="ECO:0000256" key="1">
    <source>
        <dbReference type="ARBA" id="ARBA00008791"/>
    </source>
</evidence>
<dbReference type="PANTHER" id="PTHR46268:SF24">
    <property type="entry name" value="UNIVERSAL STRESS PROTEIN"/>
    <property type="match status" value="1"/>
</dbReference>
<comment type="similarity">
    <text evidence="1">Belongs to the universal stress protein A family.</text>
</comment>
<evidence type="ECO:0000259" key="3">
    <source>
        <dbReference type="Pfam" id="PF00582"/>
    </source>
</evidence>
<dbReference type="SUPFAM" id="SSF52402">
    <property type="entry name" value="Adenine nucleotide alpha hydrolases-like"/>
    <property type="match status" value="1"/>
</dbReference>
<sequence>MSKRILVAVDGSEEAAEALSFAVAEWPDADLTALYVVNPADSTTGAEGGFPGAADQWYESATARGERILREAAKSVDRDIDTRMEVGRPTATILGVAAGETEPTTDRDQPADPEPFDHVVVGSRGRTGLSRVLLGSVAEGVVRRAEMPVTVVR</sequence>
<name>A0A7D3YEA1_9EURY</name>